<organism evidence="1 2">
    <name type="scientific">Angiostrongylus cantonensis</name>
    <name type="common">Rat lungworm</name>
    <dbReference type="NCBI Taxonomy" id="6313"/>
    <lineage>
        <taxon>Eukaryota</taxon>
        <taxon>Metazoa</taxon>
        <taxon>Ecdysozoa</taxon>
        <taxon>Nematoda</taxon>
        <taxon>Chromadorea</taxon>
        <taxon>Rhabditida</taxon>
        <taxon>Rhabditina</taxon>
        <taxon>Rhabditomorpha</taxon>
        <taxon>Strongyloidea</taxon>
        <taxon>Metastrongylidae</taxon>
        <taxon>Angiostrongylus</taxon>
    </lineage>
</organism>
<evidence type="ECO:0000313" key="1">
    <source>
        <dbReference type="Proteomes" id="UP000035642"/>
    </source>
</evidence>
<accession>A0A0K0CUZ1</accession>
<name>A0A0K0CUZ1_ANGCA</name>
<dbReference type="Proteomes" id="UP000035642">
    <property type="component" value="Unassembled WGS sequence"/>
</dbReference>
<sequence>MLDACTQSEPAIYAVAQQLTDHSQRSDFEPHRWVASSSFVMFVFGKRADVDSVLDCARRQSLIQRP</sequence>
<dbReference type="WBParaSite" id="ACAC_0000109401-mRNA-1">
    <property type="protein sequence ID" value="ACAC_0000109401-mRNA-1"/>
    <property type="gene ID" value="ACAC_0000109401"/>
</dbReference>
<keyword evidence="1" id="KW-1185">Reference proteome</keyword>
<reference evidence="2" key="2">
    <citation type="submission" date="2017-02" db="UniProtKB">
        <authorList>
            <consortium name="WormBaseParasite"/>
        </authorList>
    </citation>
    <scope>IDENTIFICATION</scope>
</reference>
<proteinExistence type="predicted"/>
<protein>
    <submittedName>
        <fullName evidence="2">GGDEF domain-containing protein</fullName>
    </submittedName>
</protein>
<evidence type="ECO:0000313" key="2">
    <source>
        <dbReference type="WBParaSite" id="ACAC_0000109401-mRNA-1"/>
    </source>
</evidence>
<reference evidence="1" key="1">
    <citation type="submission" date="2012-09" db="EMBL/GenBank/DDBJ databases">
        <authorList>
            <person name="Martin A.A."/>
        </authorList>
    </citation>
    <scope>NUCLEOTIDE SEQUENCE</scope>
</reference>
<dbReference type="AlphaFoldDB" id="A0A0K0CUZ1"/>